<dbReference type="EMBL" id="HBUF01370700">
    <property type="protein sequence ID" value="CAG6725992.1"/>
    <property type="molecule type" value="Transcribed_RNA"/>
</dbReference>
<evidence type="ECO:0000256" key="5">
    <source>
        <dbReference type="ARBA" id="ARBA00023136"/>
    </source>
</evidence>
<dbReference type="Gene3D" id="1.10.1450.10">
    <property type="entry name" value="Tetraspanin"/>
    <property type="match status" value="1"/>
</dbReference>
<dbReference type="EMBL" id="HBUF01370701">
    <property type="protein sequence ID" value="CAG6725993.1"/>
    <property type="molecule type" value="Transcribed_RNA"/>
</dbReference>
<feature type="transmembrane region" description="Helical" evidence="7">
    <location>
        <begin position="196"/>
        <end position="218"/>
    </location>
</feature>
<name>A0A8D8S0X2_9HEMI</name>
<comment type="subcellular location">
    <subcellularLocation>
        <location evidence="1 7">Membrane</location>
        <topology evidence="1 7">Multi-pass membrane protein</topology>
    </subcellularLocation>
</comment>
<proteinExistence type="inferred from homology"/>
<evidence type="ECO:0000256" key="3">
    <source>
        <dbReference type="ARBA" id="ARBA00022692"/>
    </source>
</evidence>
<comment type="similarity">
    <text evidence="2 7">Belongs to the tetraspanin (TM4SF) family.</text>
</comment>
<dbReference type="AlphaFoldDB" id="A0A8D8S0X2"/>
<dbReference type="EMBL" id="HBUF01199000">
    <property type="protein sequence ID" value="CAG6661211.1"/>
    <property type="molecule type" value="Transcribed_RNA"/>
</dbReference>
<dbReference type="PANTHER" id="PTHR19282:SF544">
    <property type="entry name" value="TETRASPANIN"/>
    <property type="match status" value="1"/>
</dbReference>
<dbReference type="PANTHER" id="PTHR19282">
    <property type="entry name" value="TETRASPANIN"/>
    <property type="match status" value="1"/>
</dbReference>
<dbReference type="InterPro" id="IPR018499">
    <property type="entry name" value="Tetraspanin/Peripherin"/>
</dbReference>
<keyword evidence="6" id="KW-1015">Disulfide bond</keyword>
<keyword evidence="3 7" id="KW-0812">Transmembrane</keyword>
<evidence type="ECO:0000256" key="2">
    <source>
        <dbReference type="ARBA" id="ARBA00006840"/>
    </source>
</evidence>
<dbReference type="InterPro" id="IPR008952">
    <property type="entry name" value="Tetraspanin_EC2_sf"/>
</dbReference>
<evidence type="ECO:0000256" key="4">
    <source>
        <dbReference type="ARBA" id="ARBA00022989"/>
    </source>
</evidence>
<evidence type="ECO:0000256" key="6">
    <source>
        <dbReference type="PIRSR" id="PIRSR002419-1"/>
    </source>
</evidence>
<accession>A0A8D8S0X2</accession>
<dbReference type="EMBL" id="HBUF01198999">
    <property type="protein sequence ID" value="CAG6661210.1"/>
    <property type="molecule type" value="Transcribed_RNA"/>
</dbReference>
<evidence type="ECO:0000313" key="8">
    <source>
        <dbReference type="EMBL" id="CAG6661209.1"/>
    </source>
</evidence>
<organism evidence="8">
    <name type="scientific">Cacopsylla melanoneura</name>
    <dbReference type="NCBI Taxonomy" id="428564"/>
    <lineage>
        <taxon>Eukaryota</taxon>
        <taxon>Metazoa</taxon>
        <taxon>Ecdysozoa</taxon>
        <taxon>Arthropoda</taxon>
        <taxon>Hexapoda</taxon>
        <taxon>Insecta</taxon>
        <taxon>Pterygota</taxon>
        <taxon>Neoptera</taxon>
        <taxon>Paraneoptera</taxon>
        <taxon>Hemiptera</taxon>
        <taxon>Sternorrhyncha</taxon>
        <taxon>Psylloidea</taxon>
        <taxon>Psyllidae</taxon>
        <taxon>Psyllinae</taxon>
        <taxon>Cacopsylla</taxon>
    </lineage>
</organism>
<dbReference type="EMBL" id="HBUF01537416">
    <property type="protein sequence ID" value="CAG6753763.1"/>
    <property type="molecule type" value="Transcribed_RNA"/>
</dbReference>
<dbReference type="PRINTS" id="PR00259">
    <property type="entry name" value="TMFOUR"/>
</dbReference>
<dbReference type="CDD" id="cd03127">
    <property type="entry name" value="tetraspanin_LEL"/>
    <property type="match status" value="1"/>
</dbReference>
<feature type="transmembrane region" description="Helical" evidence="7">
    <location>
        <begin position="81"/>
        <end position="104"/>
    </location>
</feature>
<dbReference type="EMBL" id="HBUF01198998">
    <property type="protein sequence ID" value="CAG6661209.1"/>
    <property type="molecule type" value="Transcribed_RNA"/>
</dbReference>
<dbReference type="GO" id="GO:0005886">
    <property type="term" value="C:plasma membrane"/>
    <property type="evidence" value="ECO:0007669"/>
    <property type="project" value="TreeGrafter"/>
</dbReference>
<feature type="transmembrane region" description="Helical" evidence="7">
    <location>
        <begin position="12"/>
        <end position="33"/>
    </location>
</feature>
<sequence length="230" mass="24883">MALATSTIKCVLLVFNFIFALSSLGICFLAFIISSKASSLSDATGGQTTVLASLLIVTSTIVFFVAFFGCCGVVRESHCMIVTYICILFALFLTEASLGAAALLNKSSLEETSQQNLKTMLSDYYDSTDKRTFLDRIQIELHCCGVQSPVDWKGSIPLSCCNLADTKRSYCTSDEIYTTGCQSILVEQAKSLASNVGVVAIMVAFMKIIGMIFSLGLINGKRAEKRRGYA</sequence>
<evidence type="ECO:0000256" key="7">
    <source>
        <dbReference type="RuleBase" id="RU361218"/>
    </source>
</evidence>
<keyword evidence="4 7" id="KW-1133">Transmembrane helix</keyword>
<dbReference type="InterPro" id="IPR000301">
    <property type="entry name" value="Tetraspanin_animals"/>
</dbReference>
<protein>
    <recommendedName>
        <fullName evidence="7">Tetraspanin</fullName>
    </recommendedName>
</protein>
<dbReference type="PIRSF" id="PIRSF002419">
    <property type="entry name" value="Tetraspanin"/>
    <property type="match status" value="1"/>
</dbReference>
<feature type="disulfide bond" evidence="6">
    <location>
        <begin position="144"/>
        <end position="161"/>
    </location>
</feature>
<dbReference type="SUPFAM" id="SSF48652">
    <property type="entry name" value="Tetraspanin"/>
    <property type="match status" value="1"/>
</dbReference>
<keyword evidence="5 7" id="KW-0472">Membrane</keyword>
<dbReference type="EMBL" id="HBUF01370702">
    <property type="protein sequence ID" value="CAG6725994.1"/>
    <property type="molecule type" value="Transcribed_RNA"/>
</dbReference>
<evidence type="ECO:0000256" key="1">
    <source>
        <dbReference type="ARBA" id="ARBA00004141"/>
    </source>
</evidence>
<reference evidence="8" key="1">
    <citation type="submission" date="2021-05" db="EMBL/GenBank/DDBJ databases">
        <authorList>
            <person name="Alioto T."/>
            <person name="Alioto T."/>
            <person name="Gomez Garrido J."/>
        </authorList>
    </citation>
    <scope>NUCLEOTIDE SEQUENCE</scope>
</reference>
<feature type="disulfide bond" evidence="6">
    <location>
        <begin position="143"/>
        <end position="181"/>
    </location>
</feature>
<dbReference type="EMBL" id="HBUF01537414">
    <property type="protein sequence ID" value="CAG6753761.1"/>
    <property type="molecule type" value="Transcribed_RNA"/>
</dbReference>
<dbReference type="EMBL" id="HBUF01537415">
    <property type="protein sequence ID" value="CAG6753762.1"/>
    <property type="molecule type" value="Transcribed_RNA"/>
</dbReference>
<dbReference type="Pfam" id="PF00335">
    <property type="entry name" value="Tetraspanin"/>
    <property type="match status" value="1"/>
</dbReference>
<feature type="transmembrane region" description="Helical" evidence="7">
    <location>
        <begin position="53"/>
        <end position="74"/>
    </location>
</feature>